<evidence type="ECO:0000313" key="2">
    <source>
        <dbReference type="EMBL" id="GGW68165.1"/>
    </source>
</evidence>
<proteinExistence type="predicted"/>
<evidence type="ECO:0000259" key="1">
    <source>
        <dbReference type="Pfam" id="PF01863"/>
    </source>
</evidence>
<dbReference type="PANTHER" id="PTHR30399:SF1">
    <property type="entry name" value="UTP PYROPHOSPHATASE"/>
    <property type="match status" value="1"/>
</dbReference>
<organism evidence="2 3">
    <name type="scientific">Alishewanella tabrizica</name>
    <dbReference type="NCBI Taxonomy" id="671278"/>
    <lineage>
        <taxon>Bacteria</taxon>
        <taxon>Pseudomonadati</taxon>
        <taxon>Pseudomonadota</taxon>
        <taxon>Gammaproteobacteria</taxon>
        <taxon>Alteromonadales</taxon>
        <taxon>Alteromonadaceae</taxon>
        <taxon>Alishewanella</taxon>
    </lineage>
</organism>
<dbReference type="RefSeq" id="WP_189483598.1">
    <property type="nucleotide sequence ID" value="NZ_BMYR01000010.1"/>
</dbReference>
<reference evidence="3" key="1">
    <citation type="journal article" date="2019" name="Int. J. Syst. Evol. Microbiol.">
        <title>The Global Catalogue of Microorganisms (GCM) 10K type strain sequencing project: providing services to taxonomists for standard genome sequencing and annotation.</title>
        <authorList>
            <consortium name="The Broad Institute Genomics Platform"/>
            <consortium name="The Broad Institute Genome Sequencing Center for Infectious Disease"/>
            <person name="Wu L."/>
            <person name="Ma J."/>
        </authorList>
    </citation>
    <scope>NUCLEOTIDE SEQUENCE [LARGE SCALE GENOMIC DNA]</scope>
    <source>
        <strain evidence="3">KCTC 23723</strain>
    </source>
</reference>
<dbReference type="EMBL" id="BMYR01000010">
    <property type="protein sequence ID" value="GGW68165.1"/>
    <property type="molecule type" value="Genomic_DNA"/>
</dbReference>
<accession>A0ABQ2WSF2</accession>
<evidence type="ECO:0000313" key="3">
    <source>
        <dbReference type="Proteomes" id="UP000634667"/>
    </source>
</evidence>
<keyword evidence="3" id="KW-1185">Reference proteome</keyword>
<protein>
    <recommendedName>
        <fullName evidence="1">YgjP-like metallopeptidase domain-containing protein</fullName>
    </recommendedName>
</protein>
<dbReference type="Proteomes" id="UP000634667">
    <property type="component" value="Unassembled WGS sequence"/>
</dbReference>
<dbReference type="Gene3D" id="3.30.2010.10">
    <property type="entry name" value="Metalloproteases ('zincins'), catalytic domain"/>
    <property type="match status" value="1"/>
</dbReference>
<dbReference type="InterPro" id="IPR053136">
    <property type="entry name" value="UTP_pyrophosphatase-like"/>
</dbReference>
<dbReference type="InterPro" id="IPR002725">
    <property type="entry name" value="YgjP-like_metallopeptidase"/>
</dbReference>
<feature type="domain" description="YgjP-like metallopeptidase" evidence="1">
    <location>
        <begin position="22"/>
        <end position="228"/>
    </location>
</feature>
<sequence length="233" mass="27061">MTDAVANTLPFQYELIFSTRRRSIQLAIVQGQLKVRAPTGTSSQYIKRLLEEKQAWVLKHLQSGRSQPVLSWLERSSILVNGKRLAFNWTLATGGTVLLSKQALQLTIPSRIAVIQRERYIQRELQRFFTLQAQNVLATVVEQQSIRMGVFPSSIRIGNWKRRWGYCDSQGVLGFNWRLMQAPDWVLEYVVIHELAHLQYLNHSAHFWQLVSQFYSDVAAAQSWLKQHQHELM</sequence>
<dbReference type="Pfam" id="PF01863">
    <property type="entry name" value="YgjP-like"/>
    <property type="match status" value="1"/>
</dbReference>
<gene>
    <name evidence="2" type="ORF">GCM10008111_25350</name>
</gene>
<name>A0ABQ2WSF2_9ALTE</name>
<dbReference type="CDD" id="cd07344">
    <property type="entry name" value="M48_yhfN_like"/>
    <property type="match status" value="1"/>
</dbReference>
<comment type="caution">
    <text evidence="2">The sequence shown here is derived from an EMBL/GenBank/DDBJ whole genome shotgun (WGS) entry which is preliminary data.</text>
</comment>
<dbReference type="PANTHER" id="PTHR30399">
    <property type="entry name" value="UNCHARACTERIZED PROTEIN YGJP"/>
    <property type="match status" value="1"/>
</dbReference>